<accession>A0A6J4ZP68</accession>
<dbReference type="RefSeq" id="WP_019043439.1">
    <property type="nucleotide sequence ID" value="NZ_CADIJR010000013.1"/>
</dbReference>
<gene>
    <name evidence="3" type="ORF">LMG26845_01893</name>
</gene>
<protein>
    <recommendedName>
        <fullName evidence="2">Thoeris protein ThsB TIR-like domain-containing protein</fullName>
    </recommendedName>
</protein>
<feature type="region of interest" description="Disordered" evidence="1">
    <location>
        <begin position="1"/>
        <end position="40"/>
    </location>
</feature>
<feature type="domain" description="Thoeris protein ThsB TIR-like" evidence="2">
    <location>
        <begin position="110"/>
        <end position="204"/>
    </location>
</feature>
<organism evidence="3 4">
    <name type="scientific">Achromobacter insuavis</name>
    <dbReference type="NCBI Taxonomy" id="1287735"/>
    <lineage>
        <taxon>Bacteria</taxon>
        <taxon>Pseudomonadati</taxon>
        <taxon>Pseudomonadota</taxon>
        <taxon>Betaproteobacteria</taxon>
        <taxon>Burkholderiales</taxon>
        <taxon>Alcaligenaceae</taxon>
        <taxon>Achromobacter</taxon>
    </lineage>
</organism>
<dbReference type="GeneID" id="92902226"/>
<dbReference type="EMBL" id="CADIJR010000013">
    <property type="protein sequence ID" value="CAB3638792.1"/>
    <property type="molecule type" value="Genomic_DNA"/>
</dbReference>
<dbReference type="AlphaFoldDB" id="A0A6J4ZP68"/>
<reference evidence="3 4" key="1">
    <citation type="submission" date="2020-04" db="EMBL/GenBank/DDBJ databases">
        <authorList>
            <person name="De Canck E."/>
        </authorList>
    </citation>
    <scope>NUCLEOTIDE SEQUENCE [LARGE SCALE GENOMIC DNA]</scope>
    <source>
        <strain evidence="3 4">LMG 26845</strain>
    </source>
</reference>
<dbReference type="Gene3D" id="3.40.50.9200">
    <property type="entry name" value="Hypothetical protein MTH538"/>
    <property type="match status" value="1"/>
</dbReference>
<dbReference type="Proteomes" id="UP000507979">
    <property type="component" value="Unassembled WGS sequence"/>
</dbReference>
<keyword evidence="4" id="KW-1185">Reference proteome</keyword>
<dbReference type="InterPro" id="IPR036490">
    <property type="entry name" value="ThsB_TIR-like_sf"/>
</dbReference>
<evidence type="ECO:0000313" key="4">
    <source>
        <dbReference type="Proteomes" id="UP000507979"/>
    </source>
</evidence>
<evidence type="ECO:0000256" key="1">
    <source>
        <dbReference type="SAM" id="MobiDB-lite"/>
    </source>
</evidence>
<name>A0A6J4ZP68_9BURK</name>
<sequence length="268" mass="29769">MATALPVCRPHGKRKRAGPDLEAGPEASAKRSEGTMEARRGRDAVAEGCGGSMRYAHDSATGHVHLAGDAHASHPKFQQMKILVVNCDLDGNRIFSRKEASGEKMTRRAFYSFHYQPDNWRAAQVRSMGVIDGNKPASDNDWEDVKAGGDDAIQEWIDEQLKGKTVAIILVGENTAGRKWINYEIKKAWKDKKGVLGIYIHNLKDSDGDQAEKGSNPFSKFTINGVSMDEIVKTYNPPYSSSTNVYSHIKENLEDWIEKAIEIRGNYS</sequence>
<evidence type="ECO:0000259" key="2">
    <source>
        <dbReference type="Pfam" id="PF08937"/>
    </source>
</evidence>
<dbReference type="Pfam" id="PF08937">
    <property type="entry name" value="ThsB_TIR"/>
    <property type="match status" value="1"/>
</dbReference>
<dbReference type="InterPro" id="IPR015032">
    <property type="entry name" value="ThsB__TIR-like_domain"/>
</dbReference>
<evidence type="ECO:0000313" key="3">
    <source>
        <dbReference type="EMBL" id="CAB3638792.1"/>
    </source>
</evidence>
<dbReference type="SUPFAM" id="SSF52206">
    <property type="entry name" value="Hypothetical protein MTH538"/>
    <property type="match status" value="1"/>
</dbReference>
<feature type="compositionally biased region" description="Basic and acidic residues" evidence="1">
    <location>
        <begin position="28"/>
        <end position="40"/>
    </location>
</feature>
<proteinExistence type="predicted"/>